<name>A0A072UFU1_MEDTR</name>
<proteinExistence type="predicted"/>
<dbReference type="EnsemblPlants" id="KEH28619">
    <property type="protein sequence ID" value="KEH28619"/>
    <property type="gene ID" value="MTR_4g008290"/>
</dbReference>
<evidence type="ECO:0000313" key="1">
    <source>
        <dbReference type="EMBL" id="KEH28619.1"/>
    </source>
</evidence>
<protein>
    <recommendedName>
        <fullName evidence="4">F-box domain-containing protein</fullName>
    </recommendedName>
</protein>
<organism evidence="1 3">
    <name type="scientific">Medicago truncatula</name>
    <name type="common">Barrel medic</name>
    <name type="synonym">Medicago tribuloides</name>
    <dbReference type="NCBI Taxonomy" id="3880"/>
    <lineage>
        <taxon>Eukaryota</taxon>
        <taxon>Viridiplantae</taxon>
        <taxon>Streptophyta</taxon>
        <taxon>Embryophyta</taxon>
        <taxon>Tracheophyta</taxon>
        <taxon>Spermatophyta</taxon>
        <taxon>Magnoliopsida</taxon>
        <taxon>eudicotyledons</taxon>
        <taxon>Gunneridae</taxon>
        <taxon>Pentapetalae</taxon>
        <taxon>rosids</taxon>
        <taxon>fabids</taxon>
        <taxon>Fabales</taxon>
        <taxon>Fabaceae</taxon>
        <taxon>Papilionoideae</taxon>
        <taxon>50 kb inversion clade</taxon>
        <taxon>NPAAA clade</taxon>
        <taxon>Hologalegina</taxon>
        <taxon>IRL clade</taxon>
        <taxon>Trifolieae</taxon>
        <taxon>Medicago</taxon>
    </lineage>
</organism>
<keyword evidence="3" id="KW-1185">Reference proteome</keyword>
<accession>A0A072UFU1</accession>
<evidence type="ECO:0008006" key="4">
    <source>
        <dbReference type="Google" id="ProtNLM"/>
    </source>
</evidence>
<reference evidence="1 3" key="1">
    <citation type="journal article" date="2011" name="Nature">
        <title>The Medicago genome provides insight into the evolution of rhizobial symbioses.</title>
        <authorList>
            <person name="Young N.D."/>
            <person name="Debelle F."/>
            <person name="Oldroyd G.E."/>
            <person name="Geurts R."/>
            <person name="Cannon S.B."/>
            <person name="Udvardi M.K."/>
            <person name="Benedito V.A."/>
            <person name="Mayer K.F."/>
            <person name="Gouzy J."/>
            <person name="Schoof H."/>
            <person name="Van de Peer Y."/>
            <person name="Proost S."/>
            <person name="Cook D.R."/>
            <person name="Meyers B.C."/>
            <person name="Spannagl M."/>
            <person name="Cheung F."/>
            <person name="De Mita S."/>
            <person name="Krishnakumar V."/>
            <person name="Gundlach H."/>
            <person name="Zhou S."/>
            <person name="Mudge J."/>
            <person name="Bharti A.K."/>
            <person name="Murray J.D."/>
            <person name="Naoumkina M.A."/>
            <person name="Rosen B."/>
            <person name="Silverstein K.A."/>
            <person name="Tang H."/>
            <person name="Rombauts S."/>
            <person name="Zhao P.X."/>
            <person name="Zhou P."/>
            <person name="Barbe V."/>
            <person name="Bardou P."/>
            <person name="Bechner M."/>
            <person name="Bellec A."/>
            <person name="Berger A."/>
            <person name="Berges H."/>
            <person name="Bidwell S."/>
            <person name="Bisseling T."/>
            <person name="Choisne N."/>
            <person name="Couloux A."/>
            <person name="Denny R."/>
            <person name="Deshpande S."/>
            <person name="Dai X."/>
            <person name="Doyle J.J."/>
            <person name="Dudez A.M."/>
            <person name="Farmer A.D."/>
            <person name="Fouteau S."/>
            <person name="Franken C."/>
            <person name="Gibelin C."/>
            <person name="Gish J."/>
            <person name="Goldstein S."/>
            <person name="Gonzalez A.J."/>
            <person name="Green P.J."/>
            <person name="Hallab A."/>
            <person name="Hartog M."/>
            <person name="Hua A."/>
            <person name="Humphray S.J."/>
            <person name="Jeong D.H."/>
            <person name="Jing Y."/>
            <person name="Jocker A."/>
            <person name="Kenton S.M."/>
            <person name="Kim D.J."/>
            <person name="Klee K."/>
            <person name="Lai H."/>
            <person name="Lang C."/>
            <person name="Lin S."/>
            <person name="Macmil S.L."/>
            <person name="Magdelenat G."/>
            <person name="Matthews L."/>
            <person name="McCorrison J."/>
            <person name="Monaghan E.L."/>
            <person name="Mun J.H."/>
            <person name="Najar F.Z."/>
            <person name="Nicholson C."/>
            <person name="Noirot C."/>
            <person name="O'Bleness M."/>
            <person name="Paule C.R."/>
            <person name="Poulain J."/>
            <person name="Prion F."/>
            <person name="Qin B."/>
            <person name="Qu C."/>
            <person name="Retzel E.F."/>
            <person name="Riddle C."/>
            <person name="Sallet E."/>
            <person name="Samain S."/>
            <person name="Samson N."/>
            <person name="Sanders I."/>
            <person name="Saurat O."/>
            <person name="Scarpelli C."/>
            <person name="Schiex T."/>
            <person name="Segurens B."/>
            <person name="Severin A.J."/>
            <person name="Sherrier D.J."/>
            <person name="Shi R."/>
            <person name="Sims S."/>
            <person name="Singer S.R."/>
            <person name="Sinharoy S."/>
            <person name="Sterck L."/>
            <person name="Viollet A."/>
            <person name="Wang B.B."/>
            <person name="Wang K."/>
            <person name="Wang M."/>
            <person name="Wang X."/>
            <person name="Warfsmann J."/>
            <person name="Weissenbach J."/>
            <person name="White D.D."/>
            <person name="White J.D."/>
            <person name="Wiley G.B."/>
            <person name="Wincker P."/>
            <person name="Xing Y."/>
            <person name="Yang L."/>
            <person name="Yao Z."/>
            <person name="Ying F."/>
            <person name="Zhai J."/>
            <person name="Zhou L."/>
            <person name="Zuber A."/>
            <person name="Denarie J."/>
            <person name="Dixon R.A."/>
            <person name="May G.D."/>
            <person name="Schwartz D.C."/>
            <person name="Rogers J."/>
            <person name="Quetier F."/>
            <person name="Town C.D."/>
            <person name="Roe B.A."/>
        </authorList>
    </citation>
    <scope>NUCLEOTIDE SEQUENCE [LARGE SCALE GENOMIC DNA]</scope>
    <source>
        <strain evidence="1">A17</strain>
        <strain evidence="2 3">cv. Jemalong A17</strain>
    </source>
</reference>
<reference evidence="1 3" key="2">
    <citation type="journal article" date="2014" name="BMC Genomics">
        <title>An improved genome release (version Mt4.0) for the model legume Medicago truncatula.</title>
        <authorList>
            <person name="Tang H."/>
            <person name="Krishnakumar V."/>
            <person name="Bidwell S."/>
            <person name="Rosen B."/>
            <person name="Chan A."/>
            <person name="Zhou S."/>
            <person name="Gentzbittel L."/>
            <person name="Childs K.L."/>
            <person name="Yandell M."/>
            <person name="Gundlach H."/>
            <person name="Mayer K.F."/>
            <person name="Schwartz D.C."/>
            <person name="Town C.D."/>
        </authorList>
    </citation>
    <scope>GENOME REANNOTATION</scope>
    <source>
        <strain evidence="1">A17</strain>
        <strain evidence="2 3">cv. Jemalong A17</strain>
    </source>
</reference>
<evidence type="ECO:0000313" key="2">
    <source>
        <dbReference type="EnsemblPlants" id="KEH28619"/>
    </source>
</evidence>
<sequence length="130" mass="15293">MKKQRTNSLKSSSQQLNYSSDLDLPDDCWERVFRLLKDDDHRKRYMKSLSVASKHFLSVTNSYKFSLTIWHSTRYLPRLLQRFTNLTSFDLSFYYFNLDALLTQISCFPLKLTSLNISNQLNLPANGLRA</sequence>
<gene>
    <name evidence="1" type="ordered locus">MTR_4g008290</name>
</gene>
<dbReference type="SUPFAM" id="SSF52047">
    <property type="entry name" value="RNI-like"/>
    <property type="match status" value="1"/>
</dbReference>
<evidence type="ECO:0000313" key="3">
    <source>
        <dbReference type="Proteomes" id="UP000002051"/>
    </source>
</evidence>
<reference evidence="2" key="3">
    <citation type="submission" date="2015-04" db="UniProtKB">
        <authorList>
            <consortium name="EnsemblPlants"/>
        </authorList>
    </citation>
    <scope>IDENTIFICATION</scope>
    <source>
        <strain evidence="2">cv. Jemalong A17</strain>
    </source>
</reference>
<dbReference type="Proteomes" id="UP000002051">
    <property type="component" value="Chromosome 4"/>
</dbReference>
<dbReference type="EMBL" id="CM001220">
    <property type="protein sequence ID" value="KEH28619.1"/>
    <property type="molecule type" value="Genomic_DNA"/>
</dbReference>
<dbReference type="AlphaFoldDB" id="A0A072UFU1"/>
<dbReference type="HOGENOM" id="CLU_068558_3_0_1"/>